<keyword evidence="1" id="KW-0969">Cilium</keyword>
<dbReference type="OrthoDB" id="7870971at2"/>
<name>A0A2T0RTB1_9RHOB</name>
<accession>A0A2T0RTB1</accession>
<dbReference type="Proteomes" id="UP000239480">
    <property type="component" value="Unassembled WGS sequence"/>
</dbReference>
<gene>
    <name evidence="1" type="ORF">CLV78_103280</name>
</gene>
<evidence type="ECO:0000313" key="2">
    <source>
        <dbReference type="Proteomes" id="UP000239480"/>
    </source>
</evidence>
<organism evidence="1 2">
    <name type="scientific">Aliiruegeria haliotis</name>
    <dbReference type="NCBI Taxonomy" id="1280846"/>
    <lineage>
        <taxon>Bacteria</taxon>
        <taxon>Pseudomonadati</taxon>
        <taxon>Pseudomonadota</taxon>
        <taxon>Alphaproteobacteria</taxon>
        <taxon>Rhodobacterales</taxon>
        <taxon>Roseobacteraceae</taxon>
        <taxon>Aliiruegeria</taxon>
    </lineage>
</organism>
<proteinExistence type="predicted"/>
<dbReference type="EMBL" id="PVTD01000003">
    <property type="protein sequence ID" value="PRY24414.1"/>
    <property type="molecule type" value="Genomic_DNA"/>
</dbReference>
<dbReference type="RefSeq" id="WP_106204783.1">
    <property type="nucleotide sequence ID" value="NZ_PVTD01000003.1"/>
</dbReference>
<keyword evidence="1" id="KW-0282">Flagellum</keyword>
<protein>
    <submittedName>
        <fullName evidence="1">Flagellar assembly protein FliH</fullName>
    </submittedName>
</protein>
<reference evidence="1 2" key="1">
    <citation type="submission" date="2018-03" db="EMBL/GenBank/DDBJ databases">
        <title>Genomic Encyclopedia of Archaeal and Bacterial Type Strains, Phase II (KMG-II): from individual species to whole genera.</title>
        <authorList>
            <person name="Goeker M."/>
        </authorList>
    </citation>
    <scope>NUCLEOTIDE SEQUENCE [LARGE SCALE GENOMIC DNA]</scope>
    <source>
        <strain evidence="1 2">DSM 29328</strain>
    </source>
</reference>
<keyword evidence="1" id="KW-0966">Cell projection</keyword>
<evidence type="ECO:0000313" key="1">
    <source>
        <dbReference type="EMBL" id="PRY24414.1"/>
    </source>
</evidence>
<keyword evidence="2" id="KW-1185">Reference proteome</keyword>
<comment type="caution">
    <text evidence="1">The sequence shown here is derived from an EMBL/GenBank/DDBJ whole genome shotgun (WGS) entry which is preliminary data.</text>
</comment>
<sequence>MGRPIKLECFDNAFREEAVPTRVDVDIEDEKLKSFDSGYRAGWEDAANAHSEEQARISSELAGNLQALSFTYHEARSAILSELEGLLRGVVDSVLPGSIRDMLGETVLSQIASNAEGLSDVTLEIVVSPDNIEVIEALIQDRTDLPATIAAEASLGAGQAFLRIGESERKIDLDSTLEELSASMTAFFEQSREPTAGEMQHA</sequence>
<dbReference type="AlphaFoldDB" id="A0A2T0RTB1"/>